<evidence type="ECO:0000256" key="1">
    <source>
        <dbReference type="SAM" id="MobiDB-lite"/>
    </source>
</evidence>
<reference evidence="2 3" key="1">
    <citation type="submission" date="2024-01" db="EMBL/GenBank/DDBJ databases">
        <title>Sphingobacterium tenebrionis sp. nov., a novel endophyte isolated from tenebrio molitor intestines.</title>
        <authorList>
            <person name="Zhang C."/>
        </authorList>
    </citation>
    <scope>NUCLEOTIDE SEQUENCE [LARGE SCALE GENOMIC DNA]</scope>
    <source>
        <strain evidence="2 3">PU5-4</strain>
    </source>
</reference>
<gene>
    <name evidence="2" type="ORF">VJ786_02570</name>
</gene>
<dbReference type="Proteomes" id="UP001363035">
    <property type="component" value="Unassembled WGS sequence"/>
</dbReference>
<comment type="caution">
    <text evidence="2">The sequence shown here is derived from an EMBL/GenBank/DDBJ whole genome shotgun (WGS) entry which is preliminary data.</text>
</comment>
<dbReference type="EMBL" id="JAYLLN010000003">
    <property type="protein sequence ID" value="MEI5983780.1"/>
    <property type="molecule type" value="Genomic_DNA"/>
</dbReference>
<proteinExistence type="predicted"/>
<evidence type="ECO:0000313" key="3">
    <source>
        <dbReference type="Proteomes" id="UP001363035"/>
    </source>
</evidence>
<dbReference type="RefSeq" id="WP_336557213.1">
    <property type="nucleotide sequence ID" value="NZ_JAYLLN010000003.1"/>
</dbReference>
<accession>A0ABU8I308</accession>
<organism evidence="2 3">
    <name type="scientific">Sphingobacterium tenebrionis</name>
    <dbReference type="NCBI Taxonomy" id="3111775"/>
    <lineage>
        <taxon>Bacteria</taxon>
        <taxon>Pseudomonadati</taxon>
        <taxon>Bacteroidota</taxon>
        <taxon>Sphingobacteriia</taxon>
        <taxon>Sphingobacteriales</taxon>
        <taxon>Sphingobacteriaceae</taxon>
        <taxon>Sphingobacterium</taxon>
    </lineage>
</organism>
<keyword evidence="3" id="KW-1185">Reference proteome</keyword>
<name>A0ABU8I308_9SPHI</name>
<sequence length="45" mass="5153">MITVLEIELESGICAGSATVRPHNPNNQIIEEWEEEEEPSRSIDW</sequence>
<evidence type="ECO:0000313" key="2">
    <source>
        <dbReference type="EMBL" id="MEI5983780.1"/>
    </source>
</evidence>
<feature type="region of interest" description="Disordered" evidence="1">
    <location>
        <begin position="22"/>
        <end position="45"/>
    </location>
</feature>
<protein>
    <submittedName>
        <fullName evidence="2">Uncharacterized protein</fullName>
    </submittedName>
</protein>